<dbReference type="SMART" id="SM00822">
    <property type="entry name" value="PKS_KR"/>
    <property type="match status" value="1"/>
</dbReference>
<dbReference type="GO" id="GO:0042619">
    <property type="term" value="P:poly-hydroxybutyrate biosynthetic process"/>
    <property type="evidence" value="ECO:0007669"/>
    <property type="project" value="InterPro"/>
</dbReference>
<evidence type="ECO:0000313" key="5">
    <source>
        <dbReference type="EMBL" id="KTD28025.1"/>
    </source>
</evidence>
<evidence type="ECO:0000259" key="4">
    <source>
        <dbReference type="SMART" id="SM00822"/>
    </source>
</evidence>
<comment type="similarity">
    <text evidence="1 3">Belongs to the short-chain dehydrogenases/reductases (SDR) family.</text>
</comment>
<dbReference type="Gene3D" id="3.40.50.720">
    <property type="entry name" value="NAD(P)-binding Rossmann-like Domain"/>
    <property type="match status" value="1"/>
</dbReference>
<evidence type="ECO:0000256" key="1">
    <source>
        <dbReference type="ARBA" id="ARBA00006484"/>
    </source>
</evidence>
<dbReference type="FunFam" id="3.40.50.720:FF:000173">
    <property type="entry name" value="3-oxoacyl-[acyl-carrier protein] reductase"/>
    <property type="match status" value="1"/>
</dbReference>
<dbReference type="InterPro" id="IPR050259">
    <property type="entry name" value="SDR"/>
</dbReference>
<dbReference type="RefSeq" id="WP_058451872.1">
    <property type="nucleotide sequence ID" value="NZ_CAAAIB010000010.1"/>
</dbReference>
<dbReference type="InterPro" id="IPR020904">
    <property type="entry name" value="Sc_DH/Rdtase_CS"/>
</dbReference>
<dbReference type="Pfam" id="PF00106">
    <property type="entry name" value="adh_short"/>
    <property type="match status" value="1"/>
</dbReference>
<organism evidence="5 6">
    <name type="scientific">Legionella maceachernii</name>
    <dbReference type="NCBI Taxonomy" id="466"/>
    <lineage>
        <taxon>Bacteria</taxon>
        <taxon>Pseudomonadati</taxon>
        <taxon>Pseudomonadota</taxon>
        <taxon>Gammaproteobacteria</taxon>
        <taxon>Legionellales</taxon>
        <taxon>Legionellaceae</taxon>
        <taxon>Legionella</taxon>
    </lineage>
</organism>
<dbReference type="PRINTS" id="PR00080">
    <property type="entry name" value="SDRFAMILY"/>
</dbReference>
<comment type="caution">
    <text evidence="5">The sequence shown here is derived from an EMBL/GenBank/DDBJ whole genome shotgun (WGS) entry which is preliminary data.</text>
</comment>
<proteinExistence type="inferred from homology"/>
<dbReference type="PATRIC" id="fig|466.6.peg.1153"/>
<feature type="domain" description="Ketoreductase" evidence="4">
    <location>
        <begin position="5"/>
        <end position="186"/>
    </location>
</feature>
<keyword evidence="6" id="KW-1185">Reference proteome</keyword>
<name>A0A0W0W6Q4_9GAMM</name>
<dbReference type="InterPro" id="IPR002347">
    <property type="entry name" value="SDR_fam"/>
</dbReference>
<dbReference type="AlphaFoldDB" id="A0A0W0W6Q4"/>
<dbReference type="PANTHER" id="PTHR42879">
    <property type="entry name" value="3-OXOACYL-(ACYL-CARRIER-PROTEIN) REDUCTASE"/>
    <property type="match status" value="1"/>
</dbReference>
<dbReference type="EMBL" id="LNYL01000027">
    <property type="protein sequence ID" value="KTD28025.1"/>
    <property type="molecule type" value="Genomic_DNA"/>
</dbReference>
<dbReference type="PRINTS" id="PR00081">
    <property type="entry name" value="GDHRDH"/>
</dbReference>
<evidence type="ECO:0000313" key="6">
    <source>
        <dbReference type="Proteomes" id="UP000054908"/>
    </source>
</evidence>
<dbReference type="OrthoDB" id="9804774at2"/>
<dbReference type="GO" id="GO:0032787">
    <property type="term" value="P:monocarboxylic acid metabolic process"/>
    <property type="evidence" value="ECO:0007669"/>
    <property type="project" value="UniProtKB-ARBA"/>
</dbReference>
<evidence type="ECO:0000256" key="3">
    <source>
        <dbReference type="RuleBase" id="RU000363"/>
    </source>
</evidence>
<dbReference type="PANTHER" id="PTHR42879:SF2">
    <property type="entry name" value="3-OXOACYL-[ACYL-CARRIER-PROTEIN] REDUCTASE FABG"/>
    <property type="match status" value="1"/>
</dbReference>
<dbReference type="InterPro" id="IPR057326">
    <property type="entry name" value="KR_dom"/>
</dbReference>
<evidence type="ECO:0000256" key="2">
    <source>
        <dbReference type="ARBA" id="ARBA00023002"/>
    </source>
</evidence>
<dbReference type="NCBIfam" id="NF009464">
    <property type="entry name" value="PRK12824.1"/>
    <property type="match status" value="1"/>
</dbReference>
<gene>
    <name evidence="5" type="primary">fabG_2</name>
    <name evidence="5" type="ORF">Lmac_1084</name>
</gene>
<accession>A0A0W0W6Q4</accession>
<dbReference type="PROSITE" id="PS00061">
    <property type="entry name" value="ADH_SHORT"/>
    <property type="match status" value="1"/>
</dbReference>
<protein>
    <submittedName>
        <fullName evidence="5">3-oxoacyl-ACP reductase</fullName>
    </submittedName>
</protein>
<dbReference type="InterPro" id="IPR011283">
    <property type="entry name" value="Acetoacetyl-CoA_reductase"/>
</dbReference>
<dbReference type="NCBIfam" id="TIGR01829">
    <property type="entry name" value="AcAcCoA_reduct"/>
    <property type="match status" value="1"/>
</dbReference>
<dbReference type="GO" id="GO:0005737">
    <property type="term" value="C:cytoplasm"/>
    <property type="evidence" value="ECO:0007669"/>
    <property type="project" value="InterPro"/>
</dbReference>
<dbReference type="STRING" id="466.Lmac_1084"/>
<dbReference type="SUPFAM" id="SSF51735">
    <property type="entry name" value="NAD(P)-binding Rossmann-fold domains"/>
    <property type="match status" value="1"/>
</dbReference>
<dbReference type="GO" id="GO:0018454">
    <property type="term" value="F:acetoacetyl-CoA reductase activity"/>
    <property type="evidence" value="ECO:0007669"/>
    <property type="project" value="InterPro"/>
</dbReference>
<sequence length="248" mass="27712">MQKDKIALITGGTGDIGTAIVKQLNPLYGKVIALDVIPSDKAALWQSELHDHGFQQSLFRRMDVTDFDQCEVVVDSIIKEFGRIDVLINNAGITRDAVFHKMTKEQWDEVLRVNLDGMFNVTRHVVECMRRQESGRIINISSVNAQKGQFSQANYAASKAGVYGFTKSLAQELMTKNITVNSISPGYVNTRLMQGIRPDILKAIIELIPAKRLAEPEEVAWVVEFLVNEKSRYITGANLSINGGLHMY</sequence>
<dbReference type="InterPro" id="IPR036291">
    <property type="entry name" value="NAD(P)-bd_dom_sf"/>
</dbReference>
<dbReference type="NCBIfam" id="NF009466">
    <property type="entry name" value="PRK12826.1-2"/>
    <property type="match status" value="1"/>
</dbReference>
<reference evidence="5 6" key="1">
    <citation type="submission" date="2015-11" db="EMBL/GenBank/DDBJ databases">
        <title>Genomic analysis of 38 Legionella species identifies large and diverse effector repertoires.</title>
        <authorList>
            <person name="Burstein D."/>
            <person name="Amaro F."/>
            <person name="Zusman T."/>
            <person name="Lifshitz Z."/>
            <person name="Cohen O."/>
            <person name="Gilbert J.A."/>
            <person name="Pupko T."/>
            <person name="Shuman H.A."/>
            <person name="Segal G."/>
        </authorList>
    </citation>
    <scope>NUCLEOTIDE SEQUENCE [LARGE SCALE GENOMIC DNA]</scope>
    <source>
        <strain evidence="5 6">PX-1-G2-E2</strain>
    </source>
</reference>
<keyword evidence="2" id="KW-0560">Oxidoreductase</keyword>
<dbReference type="Proteomes" id="UP000054908">
    <property type="component" value="Unassembled WGS sequence"/>
</dbReference>